<keyword evidence="6" id="KW-0572">Peptidoglycan-anchor</keyword>
<dbReference type="Pfam" id="PF17802">
    <property type="entry name" value="SpaA"/>
    <property type="match status" value="9"/>
</dbReference>
<evidence type="ECO:0000256" key="5">
    <source>
        <dbReference type="ARBA" id="ARBA00022729"/>
    </source>
</evidence>
<evidence type="ECO:0000256" key="3">
    <source>
        <dbReference type="ARBA" id="ARBA00022512"/>
    </source>
</evidence>
<feature type="domain" description="SpaA-like prealbumin fold" evidence="11">
    <location>
        <begin position="1461"/>
        <end position="1546"/>
    </location>
</feature>
<feature type="chain" id="PRO_5001956644" description="Gram-positive cocci surface proteins LPxTG domain-containing protein" evidence="9">
    <location>
        <begin position="26"/>
        <end position="2007"/>
    </location>
</feature>
<dbReference type="NCBIfam" id="TIGR01167">
    <property type="entry name" value="LPXTG_anchor"/>
    <property type="match status" value="1"/>
</dbReference>
<dbReference type="OrthoDB" id="2056845at2"/>
<dbReference type="SUPFAM" id="SSF49478">
    <property type="entry name" value="Cna protein B-type domain"/>
    <property type="match status" value="7"/>
</dbReference>
<dbReference type="SUPFAM" id="SSF49401">
    <property type="entry name" value="Bacterial adhesins"/>
    <property type="match status" value="6"/>
</dbReference>
<evidence type="ECO:0008006" key="15">
    <source>
        <dbReference type="Google" id="ProtNLM"/>
    </source>
</evidence>
<evidence type="ECO:0000313" key="14">
    <source>
        <dbReference type="Proteomes" id="UP000029844"/>
    </source>
</evidence>
<dbReference type="InterPro" id="IPR008456">
    <property type="entry name" value="Collagen-bd_dom"/>
</dbReference>
<dbReference type="Pfam" id="PF05737">
    <property type="entry name" value="Collagen_bind"/>
    <property type="match status" value="5"/>
</dbReference>
<evidence type="ECO:0000256" key="2">
    <source>
        <dbReference type="ARBA" id="ARBA00007257"/>
    </source>
</evidence>
<feature type="domain" description="SpaA-like prealbumin fold" evidence="11">
    <location>
        <begin position="1560"/>
        <end position="1639"/>
    </location>
</feature>
<sequence>MKRIFAAVCAVAIVLQLFLPQMIYAVTTGDENGNVLRVSDIVVENQEKLDAKAIHITFKGHVETADAEQEIAIGLPANATFLDQKGELKDEAQRTIGQYETANQTLLLTIKPNVANDLTVKLDAALKDAKTPQGSLVFDVNGEKITRDYTLMAPDEKDSVVEKPVDTTKDAADKSVTTKEKKANTVKALAAREPVDITTLFGADDTFLTELALTYKDENGNAVTNPTVDDRVNFKLTFDLPESVRAQMENGDYYTFTLPNTTKILQKQNFSLKNSDGEAYAAVTVGLDGVVKIVFNEKVNEESEIHGDFNFDGAFNEVNIPGPGDITIALPGVDKVPGVGVTIKPSVSSSVSKEGHFDKTPNPNQVIWNVDVNKKMDHVTNATMTENLPAGLAVTGVKVYAIKVDFDGNVIAESATEIPTSDYTVDAAGKVVFLNAIDQPYRIEYTTTIAENAKPGNEGGDVTFKNNVVFDGDEIAPIPAVATVTANYKTGLVKGEPDYHPENQTFDWMIEYNHNEFKIKESQATVHDAISGNMSLVSDSVVLKKVTFDSNGNAQEGATLVAGEDYTLVPAVNDKGFDIQFIGDVDYAVNINYTTKANDVIDKDITYDNSVSDGSGNADSESGTAQQQGLIKQHENPNYADKTIAWVVDVNKNNYQMENWTFTDTLSKGLTYNSPSFTIQDTTVDMPLQEGRDYTFSYDPVTNQLHVTFIGDLKSTRDTFQIRYSTHFDTNMLTDSATSFKNNATSDWVSTTDNTHKNPGDSATFRPSTASKNNGFKTGSYNASNKLITWTLATNYNKEVLNNAKITDKMTDNQKYVPGSLKAFYYQVNANGNYTKGAELSAGEMADLTVTEPSDANDKTLTIKIPNSDPGTQIIFEYQTSLAGEVIHTSDSYTNVAKVENDGFPTSNITGKVSVANGGSYATKTGAQDEDGYVNWDVMINPSQSTLNNVIVSDNPSTNQVIDESSIIVYTTTIDASGKITRGAPLDESLYDVVLTTDNVTGSQHLEVKLKNQITASYELSYRSMVFLTGNTGTVSNDLTVVGDNIETIKGEDKKEVNVHVSNGGGTAIGTKGNITLHKVDETGAALTGARFELLNAAKTIELREGTVDSNGSIEFGNLPFGTYILREVQAPAGVSIPPELLAGKPVTIDAKSSAPIAFTNIVNERSKVELSKVGPDNEKLANATFKLEQKVGNAWLPIRANETFTTNQDGKLIVRGLDEGTYRFTETKAPNGYILNTKPTEFTVTRDVNGAIADQSIGPVVNYLGGIGFQKVASDGMTGLAGAVFKVTRVADGAGNIVNQPITTNLTSGSDGLVRLTGLAPGRYTMQETKAPTGYILNTQVRTFTIASQHSGGVDPITLENQVNYKGSMAFTKTDPTNQSLSGAVFEIRTLTNQLVQTVTSDSQGKVSATNLAPGKYKVVETQAPANYIVNTEAKFFTVPTQASGEPQVITLPNAINYQGSVLLTKVNGQGEKLQGAEFTLYDANEQPLGVYTSNSAGEINIDQLAPGDYTLKETKAPLQSNGQPYILNEFPVDFAIASKQQGKVKQLDLGEYQNFKGIVKLTKIGNSKALSGAVFDLYKSDEEVPIKEVISDDAGNIDYGKIGPGYYKLVETKAPEGFIINKNPIYFVVSNSGGTNQIIDKGNFENYQAAIRFQKTAPDGKKLDTAVFSLTKVTNIDGKKVNQVLTNELKADDKGDYGYGGLAPGKYEIREVKAPAGYIRTMKPHTFEITSEFLDHPGTIELGDFVNYQGSAELTKVSEQNKPLSGVGFQLTNTTTKETSTYTTDKNGKLQISHLAPGKYTLQETKAKSGYILNKKTIQFAITPTTETEPATVNLGKFINYKGTVLLTKVDANQPTKKLKNTQFKLIDNTGKAIKTNLVTNRAGEITVSNLSPGKYAFVETKATPNYQIDSEQLPFTIQANQTGKPTIQTLTAKNKALPIDTNQGDPTPPTVDKTSPTVIRTTITGDGKAKATLPMTGDSQQDILQLLGTIILSVGLYITLRKRK</sequence>
<feature type="compositionally biased region" description="Polar residues" evidence="7">
    <location>
        <begin position="612"/>
        <end position="630"/>
    </location>
</feature>
<feature type="domain" description="SpaA-like prealbumin fold" evidence="11">
    <location>
        <begin position="1845"/>
        <end position="1930"/>
    </location>
</feature>
<keyword evidence="14" id="KW-1185">Reference proteome</keyword>
<evidence type="ECO:0000256" key="7">
    <source>
        <dbReference type="SAM" id="MobiDB-lite"/>
    </source>
</evidence>
<evidence type="ECO:0000313" key="13">
    <source>
        <dbReference type="EMBL" id="KGL42525.1"/>
    </source>
</evidence>
<keyword evidence="5 9" id="KW-0732">Signal</keyword>
<evidence type="ECO:0000259" key="11">
    <source>
        <dbReference type="Pfam" id="PF17802"/>
    </source>
</evidence>
<dbReference type="InterPro" id="IPR041171">
    <property type="entry name" value="SDR_Ig"/>
</dbReference>
<feature type="region of interest" description="Disordered" evidence="7">
    <location>
        <begin position="612"/>
        <end position="634"/>
    </location>
</feature>
<dbReference type="InterPro" id="IPR041033">
    <property type="entry name" value="SpaA_PFL_dom_1"/>
</dbReference>
<dbReference type="PANTHER" id="PTHR36108">
    <property type="entry name" value="COLOSSIN-B-RELATED"/>
    <property type="match status" value="1"/>
</dbReference>
<feature type="domain" description="Collagen binding" evidence="10">
    <location>
        <begin position="773"/>
        <end position="906"/>
    </location>
</feature>
<keyword evidence="4" id="KW-0964">Secreted</keyword>
<dbReference type="eggNOG" id="COG4932">
    <property type="taxonomic scope" value="Bacteria"/>
</dbReference>
<feature type="domain" description="SpaA-like prealbumin fold" evidence="11">
    <location>
        <begin position="1073"/>
        <end position="1140"/>
    </location>
</feature>
<evidence type="ECO:0000256" key="1">
    <source>
        <dbReference type="ARBA" id="ARBA00004168"/>
    </source>
</evidence>
<dbReference type="InterPro" id="IPR008966">
    <property type="entry name" value="Adhesion_dom_sf"/>
</dbReference>
<feature type="compositionally biased region" description="Polar residues" evidence="7">
    <location>
        <begin position="765"/>
        <end position="777"/>
    </location>
</feature>
<feature type="region of interest" description="Disordered" evidence="7">
    <location>
        <begin position="749"/>
        <end position="777"/>
    </location>
</feature>
<feature type="domain" description="SDR-like Ig" evidence="12">
    <location>
        <begin position="228"/>
        <end position="322"/>
    </location>
</feature>
<dbReference type="Gene3D" id="2.60.40.740">
    <property type="match status" value="5"/>
</dbReference>
<dbReference type="Gene3D" id="2.60.40.10">
    <property type="entry name" value="Immunoglobulins"/>
    <property type="match status" value="9"/>
</dbReference>
<feature type="domain" description="Collagen binding" evidence="10">
    <location>
        <begin position="642"/>
        <end position="753"/>
    </location>
</feature>
<feature type="domain" description="Collagen binding" evidence="10">
    <location>
        <begin position="924"/>
        <end position="1049"/>
    </location>
</feature>
<dbReference type="EMBL" id="JNFA01000011">
    <property type="protein sequence ID" value="KGL42525.1"/>
    <property type="molecule type" value="Genomic_DNA"/>
</dbReference>
<evidence type="ECO:0000256" key="9">
    <source>
        <dbReference type="SAM" id="SignalP"/>
    </source>
</evidence>
<feature type="domain" description="SpaA-like prealbumin fold" evidence="11">
    <location>
        <begin position="1752"/>
        <end position="1828"/>
    </location>
</feature>
<dbReference type="RefSeq" id="WP_052167527.1">
    <property type="nucleotide sequence ID" value="NZ_CBCSHQ010000006.1"/>
</dbReference>
<dbReference type="Pfam" id="PF17961">
    <property type="entry name" value="Big_8"/>
    <property type="match status" value="1"/>
</dbReference>
<gene>
    <name evidence="13" type="ORF">EP57_03435</name>
</gene>
<feature type="domain" description="SpaA-like prealbumin fold" evidence="11">
    <location>
        <begin position="1368"/>
        <end position="1443"/>
    </location>
</feature>
<dbReference type="GO" id="GO:0005518">
    <property type="term" value="F:collagen binding"/>
    <property type="evidence" value="ECO:0007669"/>
    <property type="project" value="InterPro"/>
</dbReference>
<feature type="domain" description="Collagen binding" evidence="10">
    <location>
        <begin position="349"/>
        <end position="476"/>
    </location>
</feature>
<comment type="subcellular location">
    <subcellularLocation>
        <location evidence="1">Secreted</location>
        <location evidence="1">Cell wall</location>
        <topology evidence="1">Peptidoglycan-anchor</topology>
    </subcellularLocation>
</comment>
<reference evidence="13 14" key="1">
    <citation type="submission" date="2014-05" db="EMBL/GenBank/DDBJ databases">
        <title>Novel Listeriaceae from food processing environments.</title>
        <authorList>
            <person name="den Bakker H.C."/>
        </authorList>
    </citation>
    <scope>NUCLEOTIDE SEQUENCE [LARGE SCALE GENOMIC DNA]</scope>
    <source>
        <strain evidence="13 14">FSL A5-0281</strain>
    </source>
</reference>
<comment type="caution">
    <text evidence="13">The sequence shown here is derived from an EMBL/GenBank/DDBJ whole genome shotgun (WGS) entry which is preliminary data.</text>
</comment>
<feature type="transmembrane region" description="Helical" evidence="8">
    <location>
        <begin position="1986"/>
        <end position="2003"/>
    </location>
</feature>
<accession>A0A099WEL0</accession>
<keyword evidence="8" id="KW-1133">Transmembrane helix</keyword>
<evidence type="ECO:0000256" key="4">
    <source>
        <dbReference type="ARBA" id="ARBA00022525"/>
    </source>
</evidence>
<evidence type="ECO:0000256" key="8">
    <source>
        <dbReference type="SAM" id="Phobius"/>
    </source>
</evidence>
<dbReference type="InterPro" id="IPR011252">
    <property type="entry name" value="Fibrogen-bd_dom1"/>
</dbReference>
<dbReference type="STRING" id="1552123.EP57_03435"/>
<name>A0A099WEL0_9LIST</name>
<organism evidence="13 14">
    <name type="scientific">Listeria booriae</name>
    <dbReference type="NCBI Taxonomy" id="1552123"/>
    <lineage>
        <taxon>Bacteria</taxon>
        <taxon>Bacillati</taxon>
        <taxon>Bacillota</taxon>
        <taxon>Bacilli</taxon>
        <taxon>Bacillales</taxon>
        <taxon>Listeriaceae</taxon>
        <taxon>Listeria</taxon>
    </lineage>
</organism>
<dbReference type="GO" id="GO:0007155">
    <property type="term" value="P:cell adhesion"/>
    <property type="evidence" value="ECO:0007669"/>
    <property type="project" value="InterPro"/>
</dbReference>
<dbReference type="Proteomes" id="UP000029844">
    <property type="component" value="Unassembled WGS sequence"/>
</dbReference>
<feature type="domain" description="SpaA-like prealbumin fold" evidence="11">
    <location>
        <begin position="1653"/>
        <end position="1733"/>
    </location>
</feature>
<feature type="signal peptide" evidence="9">
    <location>
        <begin position="1"/>
        <end position="25"/>
    </location>
</feature>
<dbReference type="InterPro" id="IPR013783">
    <property type="entry name" value="Ig-like_fold"/>
</dbReference>
<keyword evidence="8" id="KW-0812">Transmembrane</keyword>
<dbReference type="PANTHER" id="PTHR36108:SF13">
    <property type="entry name" value="COLOSSIN-B-RELATED"/>
    <property type="match status" value="1"/>
</dbReference>
<protein>
    <recommendedName>
        <fullName evidence="15">Gram-positive cocci surface proteins LPxTG domain-containing protein</fullName>
    </recommendedName>
</protein>
<dbReference type="GeneID" id="58716475"/>
<keyword evidence="8" id="KW-0472">Membrane</keyword>
<dbReference type="Gene3D" id="2.60.40.1280">
    <property type="match status" value="1"/>
</dbReference>
<proteinExistence type="inferred from homology"/>
<comment type="similarity">
    <text evidence="2">Belongs to the serine-aspartate repeat-containing protein (SDr) family.</text>
</comment>
<evidence type="ECO:0000259" key="10">
    <source>
        <dbReference type="Pfam" id="PF05737"/>
    </source>
</evidence>
<feature type="domain" description="SpaA-like prealbumin fold" evidence="11">
    <location>
        <begin position="1168"/>
        <end position="1249"/>
    </location>
</feature>
<evidence type="ECO:0000259" key="12">
    <source>
        <dbReference type="Pfam" id="PF17961"/>
    </source>
</evidence>
<feature type="domain" description="SpaA-like prealbumin fold" evidence="11">
    <location>
        <begin position="1267"/>
        <end position="1350"/>
    </location>
</feature>
<feature type="domain" description="Collagen binding" evidence="10">
    <location>
        <begin position="502"/>
        <end position="619"/>
    </location>
</feature>
<keyword evidence="3" id="KW-0134">Cell wall</keyword>
<evidence type="ECO:0000256" key="6">
    <source>
        <dbReference type="ARBA" id="ARBA00023088"/>
    </source>
</evidence>